<sequence length="341" mass="38997">MTLTDIEAHVAPRVAVKMLEGCPSLIRATWTFTNPRRDPKGFWAANGSVHHQQLLHLVLKTVVSPRSKWNKSFPHSIFASVFHHFRCPNLQSLTMGTDPNQKVGPMGESAPFDRTICEVDQWGPPEWHERDLDSENEQRNTLNEEDNDEGTVDDIRDSPYIRSLVFKEREAEDGSGIMFRNPFWLDFFSGFLAHSPALKTLDFVCIPFHPRQIIHVLNQCSNLETLKMQEVQLSKRRAHEGYPEPLASTDLLDWLKNASHLPFLRNLEWKLTRFPGKNGSLEDVLEARYDNGHGSLKSVDLYVGRSKDKAVVGKLDHGRINKLRERGLVVKARSYEIHESG</sequence>
<dbReference type="Proteomes" id="UP001437256">
    <property type="component" value="Unassembled WGS sequence"/>
</dbReference>
<name>A0ABR2ZT56_9AGAR</name>
<keyword evidence="3" id="KW-1185">Reference proteome</keyword>
<accession>A0ABR2ZT56</accession>
<dbReference type="EMBL" id="JBBXMP010000061">
    <property type="protein sequence ID" value="KAL0064510.1"/>
    <property type="molecule type" value="Genomic_DNA"/>
</dbReference>
<protein>
    <recommendedName>
        <fullName evidence="4">F-box protein</fullName>
    </recommendedName>
</protein>
<organism evidence="2 3">
    <name type="scientific">Marasmius tenuissimus</name>
    <dbReference type="NCBI Taxonomy" id="585030"/>
    <lineage>
        <taxon>Eukaryota</taxon>
        <taxon>Fungi</taxon>
        <taxon>Dikarya</taxon>
        <taxon>Basidiomycota</taxon>
        <taxon>Agaricomycotina</taxon>
        <taxon>Agaricomycetes</taxon>
        <taxon>Agaricomycetidae</taxon>
        <taxon>Agaricales</taxon>
        <taxon>Marasmiineae</taxon>
        <taxon>Marasmiaceae</taxon>
        <taxon>Marasmius</taxon>
    </lineage>
</organism>
<feature type="compositionally biased region" description="Acidic residues" evidence="1">
    <location>
        <begin position="143"/>
        <end position="152"/>
    </location>
</feature>
<gene>
    <name evidence="2" type="ORF">AAF712_008568</name>
</gene>
<evidence type="ECO:0000256" key="1">
    <source>
        <dbReference type="SAM" id="MobiDB-lite"/>
    </source>
</evidence>
<comment type="caution">
    <text evidence="2">The sequence shown here is derived from an EMBL/GenBank/DDBJ whole genome shotgun (WGS) entry which is preliminary data.</text>
</comment>
<reference evidence="2 3" key="1">
    <citation type="submission" date="2024-05" db="EMBL/GenBank/DDBJ databases">
        <title>A draft genome resource for the thread blight pathogen Marasmius tenuissimus strain MS-2.</title>
        <authorList>
            <person name="Yulfo-Soto G.E."/>
            <person name="Baruah I.K."/>
            <person name="Amoako-Attah I."/>
            <person name="Bukari Y."/>
            <person name="Meinhardt L.W."/>
            <person name="Bailey B.A."/>
            <person name="Cohen S.P."/>
        </authorList>
    </citation>
    <scope>NUCLEOTIDE SEQUENCE [LARGE SCALE GENOMIC DNA]</scope>
    <source>
        <strain evidence="2 3">MS-2</strain>
    </source>
</reference>
<evidence type="ECO:0008006" key="4">
    <source>
        <dbReference type="Google" id="ProtNLM"/>
    </source>
</evidence>
<evidence type="ECO:0000313" key="2">
    <source>
        <dbReference type="EMBL" id="KAL0064510.1"/>
    </source>
</evidence>
<proteinExistence type="predicted"/>
<feature type="region of interest" description="Disordered" evidence="1">
    <location>
        <begin position="124"/>
        <end position="154"/>
    </location>
</feature>
<feature type="compositionally biased region" description="Basic and acidic residues" evidence="1">
    <location>
        <begin position="126"/>
        <end position="138"/>
    </location>
</feature>
<evidence type="ECO:0000313" key="3">
    <source>
        <dbReference type="Proteomes" id="UP001437256"/>
    </source>
</evidence>